<dbReference type="InterPro" id="IPR051822">
    <property type="entry name" value="Glycosyl_Hydrolase_84"/>
</dbReference>
<reference evidence="2 3" key="1">
    <citation type="submission" date="2017-09" db="EMBL/GenBank/DDBJ databases">
        <authorList>
            <person name="Ehlers B."/>
            <person name="Leendertz F.H."/>
        </authorList>
    </citation>
    <scope>NUCLEOTIDE SEQUENCE [LARGE SCALE GENOMIC DNA]</scope>
    <source>
        <strain evidence="2 3">DSM 18289</strain>
    </source>
</reference>
<name>A0A285PIG9_9HYPH</name>
<dbReference type="InterPro" id="IPR016181">
    <property type="entry name" value="Acyl_CoA_acyltransferase"/>
</dbReference>
<dbReference type="OrthoDB" id="8593648at2"/>
<dbReference type="EMBL" id="OBEL01000009">
    <property type="protein sequence ID" value="SNZ21522.1"/>
    <property type="molecule type" value="Genomic_DNA"/>
</dbReference>
<dbReference type="PROSITE" id="PS51186">
    <property type="entry name" value="GNAT"/>
    <property type="match status" value="1"/>
</dbReference>
<sequence>MEIRKARDDDLGSLYSISLKTGHLGGDAQTLYVDPDMMGHIYSGPYLMLEPDLAFVIEHQEKVLGFCVGTLDTYEFACRQEKQWWPALRRKYPKPSKTSRSTWDADQRRAYMIHNPQIPPKDLCEAYPAHLHLNLLPEIQGQGVGNRLFEVWKNNARDLDAAAFHVGVNKDNSRAIRFWAKRGFQNHETATPNQNSRTLWMSIQY</sequence>
<protein>
    <submittedName>
        <fullName evidence="2">Acetyltransferase (GNAT) domain-containing protein</fullName>
    </submittedName>
</protein>
<proteinExistence type="predicted"/>
<dbReference type="AlphaFoldDB" id="A0A285PIG9"/>
<dbReference type="GO" id="GO:0016231">
    <property type="term" value="F:beta-N-acetylglucosaminidase activity"/>
    <property type="evidence" value="ECO:0007669"/>
    <property type="project" value="TreeGrafter"/>
</dbReference>
<accession>A0A285PIG9</accession>
<keyword evidence="2" id="KW-0808">Transferase</keyword>
<dbReference type="InterPro" id="IPR000182">
    <property type="entry name" value="GNAT_dom"/>
</dbReference>
<dbReference type="RefSeq" id="WP_097155899.1">
    <property type="nucleotide sequence ID" value="NZ_OBEL01000009.1"/>
</dbReference>
<dbReference type="GO" id="GO:0016747">
    <property type="term" value="F:acyltransferase activity, transferring groups other than amino-acyl groups"/>
    <property type="evidence" value="ECO:0007669"/>
    <property type="project" value="InterPro"/>
</dbReference>
<feature type="domain" description="N-acetyltransferase" evidence="1">
    <location>
        <begin position="1"/>
        <end position="205"/>
    </location>
</feature>
<dbReference type="Proteomes" id="UP000219439">
    <property type="component" value="Unassembled WGS sequence"/>
</dbReference>
<organism evidence="2 3">
    <name type="scientific">Cohaesibacter gelatinilyticus</name>
    <dbReference type="NCBI Taxonomy" id="372072"/>
    <lineage>
        <taxon>Bacteria</taxon>
        <taxon>Pseudomonadati</taxon>
        <taxon>Pseudomonadota</taxon>
        <taxon>Alphaproteobacteria</taxon>
        <taxon>Hyphomicrobiales</taxon>
        <taxon>Cohaesibacteraceae</taxon>
    </lineage>
</organism>
<evidence type="ECO:0000259" key="1">
    <source>
        <dbReference type="PROSITE" id="PS51186"/>
    </source>
</evidence>
<dbReference type="GO" id="GO:0009100">
    <property type="term" value="P:glycoprotein metabolic process"/>
    <property type="evidence" value="ECO:0007669"/>
    <property type="project" value="TreeGrafter"/>
</dbReference>
<evidence type="ECO:0000313" key="2">
    <source>
        <dbReference type="EMBL" id="SNZ21522.1"/>
    </source>
</evidence>
<dbReference type="Gene3D" id="3.40.630.30">
    <property type="match status" value="1"/>
</dbReference>
<evidence type="ECO:0000313" key="3">
    <source>
        <dbReference type="Proteomes" id="UP000219439"/>
    </source>
</evidence>
<dbReference type="SUPFAM" id="SSF55729">
    <property type="entry name" value="Acyl-CoA N-acyltransferases (Nat)"/>
    <property type="match status" value="1"/>
</dbReference>
<gene>
    <name evidence="2" type="ORF">SAMN06265368_4644</name>
</gene>
<dbReference type="PANTHER" id="PTHR13170:SF16">
    <property type="entry name" value="PROTEIN O-GLCNACASE"/>
    <property type="match status" value="1"/>
</dbReference>
<dbReference type="PANTHER" id="PTHR13170">
    <property type="entry name" value="O-GLCNACASE"/>
    <property type="match status" value="1"/>
</dbReference>
<dbReference type="Pfam" id="PF13673">
    <property type="entry name" value="Acetyltransf_10"/>
    <property type="match status" value="1"/>
</dbReference>
<keyword evidence="3" id="KW-1185">Reference proteome</keyword>